<accession>A0A1G8RBS4</accession>
<dbReference type="GO" id="GO:0003700">
    <property type="term" value="F:DNA-binding transcription factor activity"/>
    <property type="evidence" value="ECO:0007669"/>
    <property type="project" value="InterPro"/>
</dbReference>
<dbReference type="SMART" id="SM00347">
    <property type="entry name" value="HTH_MARR"/>
    <property type="match status" value="1"/>
</dbReference>
<sequence length="171" mass="18989">MIGRVWDDGAVAEGDELAVADRPDQVGADVATWPTGRLLSVAARVVEKRFEDFLATRGLTHAGMITLHHLADGPRSQRELALLCRVTDQTMSRTIEHLDRGAHVVRSQDTKDRRRTSVKITPAGRRALAAVRREERESDTLLGAVEDYEHFRQQLIALIAAATSTEDQRAQ</sequence>
<dbReference type="GO" id="GO:0006950">
    <property type="term" value="P:response to stress"/>
    <property type="evidence" value="ECO:0007669"/>
    <property type="project" value="TreeGrafter"/>
</dbReference>
<dbReference type="InterPro" id="IPR036390">
    <property type="entry name" value="WH_DNA-bd_sf"/>
</dbReference>
<dbReference type="InterPro" id="IPR036388">
    <property type="entry name" value="WH-like_DNA-bd_sf"/>
</dbReference>
<gene>
    <name evidence="2" type="ORF">SAMN04488074_101627</name>
</gene>
<reference evidence="3" key="1">
    <citation type="submission" date="2016-10" db="EMBL/GenBank/DDBJ databases">
        <authorList>
            <person name="Varghese N."/>
            <person name="Submissions S."/>
        </authorList>
    </citation>
    <scope>NUCLEOTIDE SEQUENCE [LARGE SCALE GENOMIC DNA]</scope>
    <source>
        <strain evidence="3">DSM 44796</strain>
    </source>
</reference>
<dbReference type="Pfam" id="PF12802">
    <property type="entry name" value="MarR_2"/>
    <property type="match status" value="1"/>
</dbReference>
<dbReference type="EMBL" id="FNET01000001">
    <property type="protein sequence ID" value="SDJ14504.1"/>
    <property type="molecule type" value="Genomic_DNA"/>
</dbReference>
<evidence type="ECO:0000313" key="2">
    <source>
        <dbReference type="EMBL" id="SDJ14504.1"/>
    </source>
</evidence>
<dbReference type="PANTHER" id="PTHR33164">
    <property type="entry name" value="TRANSCRIPTIONAL REGULATOR, MARR FAMILY"/>
    <property type="match status" value="1"/>
</dbReference>
<evidence type="ECO:0000313" key="3">
    <source>
        <dbReference type="Proteomes" id="UP000199682"/>
    </source>
</evidence>
<keyword evidence="2" id="KW-0238">DNA-binding</keyword>
<name>A0A1G8RBS4_9PSEU</name>
<evidence type="ECO:0000259" key="1">
    <source>
        <dbReference type="PROSITE" id="PS50995"/>
    </source>
</evidence>
<dbReference type="Proteomes" id="UP000199682">
    <property type="component" value="Unassembled WGS sequence"/>
</dbReference>
<dbReference type="SUPFAM" id="SSF46785">
    <property type="entry name" value="Winged helix' DNA-binding domain"/>
    <property type="match status" value="1"/>
</dbReference>
<dbReference type="GO" id="GO:0003677">
    <property type="term" value="F:DNA binding"/>
    <property type="evidence" value="ECO:0007669"/>
    <property type="project" value="UniProtKB-KW"/>
</dbReference>
<dbReference type="InterPro" id="IPR039422">
    <property type="entry name" value="MarR/SlyA-like"/>
</dbReference>
<organism evidence="2 3">
    <name type="scientific">Lentzea albidocapillata subsp. violacea</name>
    <dbReference type="NCBI Taxonomy" id="128104"/>
    <lineage>
        <taxon>Bacteria</taxon>
        <taxon>Bacillati</taxon>
        <taxon>Actinomycetota</taxon>
        <taxon>Actinomycetes</taxon>
        <taxon>Pseudonocardiales</taxon>
        <taxon>Pseudonocardiaceae</taxon>
        <taxon>Lentzea</taxon>
    </lineage>
</organism>
<dbReference type="Gene3D" id="1.10.10.10">
    <property type="entry name" value="Winged helix-like DNA-binding domain superfamily/Winged helix DNA-binding domain"/>
    <property type="match status" value="1"/>
</dbReference>
<protein>
    <submittedName>
        <fullName evidence="2">DNA-binding transcriptional regulator, MarR family</fullName>
    </submittedName>
</protein>
<dbReference type="InterPro" id="IPR000835">
    <property type="entry name" value="HTH_MarR-typ"/>
</dbReference>
<dbReference type="PANTHER" id="PTHR33164:SF43">
    <property type="entry name" value="HTH-TYPE TRANSCRIPTIONAL REPRESSOR YETL"/>
    <property type="match status" value="1"/>
</dbReference>
<feature type="domain" description="HTH marR-type" evidence="1">
    <location>
        <begin position="32"/>
        <end position="160"/>
    </location>
</feature>
<proteinExistence type="predicted"/>
<dbReference type="PROSITE" id="PS50995">
    <property type="entry name" value="HTH_MARR_2"/>
    <property type="match status" value="1"/>
</dbReference>
<dbReference type="AlphaFoldDB" id="A0A1G8RBS4"/>